<evidence type="ECO:0000259" key="1">
    <source>
        <dbReference type="Pfam" id="PF00078"/>
    </source>
</evidence>
<dbReference type="AlphaFoldDB" id="A0A9N9X7M7"/>
<evidence type="ECO:0000313" key="3">
    <source>
        <dbReference type="Proteomes" id="UP001153709"/>
    </source>
</evidence>
<dbReference type="PANTHER" id="PTHR19446">
    <property type="entry name" value="REVERSE TRANSCRIPTASES"/>
    <property type="match status" value="1"/>
</dbReference>
<reference evidence="2" key="1">
    <citation type="submission" date="2022-01" db="EMBL/GenBank/DDBJ databases">
        <authorList>
            <person name="King R."/>
        </authorList>
    </citation>
    <scope>NUCLEOTIDE SEQUENCE</scope>
</reference>
<name>A0A9N9X7M7_DIABA</name>
<dbReference type="EMBL" id="OU898276">
    <property type="protein sequence ID" value="CAG9828027.1"/>
    <property type="molecule type" value="Genomic_DNA"/>
</dbReference>
<feature type="domain" description="Reverse transcriptase" evidence="1">
    <location>
        <begin position="320"/>
        <end position="426"/>
    </location>
</feature>
<dbReference type="GO" id="GO:0003676">
    <property type="term" value="F:nucleic acid binding"/>
    <property type="evidence" value="ECO:0007669"/>
    <property type="project" value="InterPro"/>
</dbReference>
<protein>
    <recommendedName>
        <fullName evidence="1">Reverse transcriptase domain-containing protein</fullName>
    </recommendedName>
</protein>
<organism evidence="2 3">
    <name type="scientific">Diabrotica balteata</name>
    <name type="common">Banded cucumber beetle</name>
    <dbReference type="NCBI Taxonomy" id="107213"/>
    <lineage>
        <taxon>Eukaryota</taxon>
        <taxon>Metazoa</taxon>
        <taxon>Ecdysozoa</taxon>
        <taxon>Arthropoda</taxon>
        <taxon>Hexapoda</taxon>
        <taxon>Insecta</taxon>
        <taxon>Pterygota</taxon>
        <taxon>Neoptera</taxon>
        <taxon>Endopterygota</taxon>
        <taxon>Coleoptera</taxon>
        <taxon>Polyphaga</taxon>
        <taxon>Cucujiformia</taxon>
        <taxon>Chrysomeloidea</taxon>
        <taxon>Chrysomelidae</taxon>
        <taxon>Galerucinae</taxon>
        <taxon>Diabroticina</taxon>
        <taxon>Diabroticites</taxon>
        <taxon>Diabrotica</taxon>
    </lineage>
</organism>
<proteinExistence type="predicted"/>
<gene>
    <name evidence="2" type="ORF">DIABBA_LOCUS1976</name>
</gene>
<dbReference type="InterPro" id="IPR000477">
    <property type="entry name" value="RT_dom"/>
</dbReference>
<dbReference type="Proteomes" id="UP001153709">
    <property type="component" value="Chromosome 1"/>
</dbReference>
<dbReference type="Pfam" id="PF00078">
    <property type="entry name" value="RVT_1"/>
    <property type="match status" value="1"/>
</dbReference>
<dbReference type="InterPro" id="IPR036397">
    <property type="entry name" value="RNaseH_sf"/>
</dbReference>
<dbReference type="SUPFAM" id="SSF56672">
    <property type="entry name" value="DNA/RNA polymerases"/>
    <property type="match status" value="1"/>
</dbReference>
<dbReference type="InterPro" id="IPR043502">
    <property type="entry name" value="DNA/RNA_pol_sf"/>
</dbReference>
<dbReference type="OrthoDB" id="6772200at2759"/>
<dbReference type="CDD" id="cd01650">
    <property type="entry name" value="RT_nLTR_like"/>
    <property type="match status" value="1"/>
</dbReference>
<dbReference type="Gene3D" id="3.30.420.10">
    <property type="entry name" value="Ribonuclease H-like superfamily/Ribonuclease H"/>
    <property type="match status" value="1"/>
</dbReference>
<dbReference type="GO" id="GO:0071897">
    <property type="term" value="P:DNA biosynthetic process"/>
    <property type="evidence" value="ECO:0007669"/>
    <property type="project" value="UniProtKB-ARBA"/>
</dbReference>
<sequence>MVQRLHAGDEIDRLEFCRWINNNRPTLYKTLFTDEAQFTTDGINNSRNSHVWAEENPHAIRERRSQLRFSVNVWIGVINNQLVGPHFFDGPLTGQFEMAPLPDDSVQATPLPSNFPREHPKAAYSDGKGPVKQDIVWYNIIRAIFYHTLLLFGVWKLVTLQVMWQTVLFVNNLKIATRYNNKKSKISAESKNMLKQRKELLSLNKRSITEYKELNRAIRKQIKDDIKKHQQEHERKILSITIKKSTRPTYLERYTELYRSRNDSPDSSKQNLRRQITNVNSEVMPEISEVEIENAIKEMKRNKAPGNIPKEWNTANTILIHKKGDNTDLKNYRPISLLSQLYKTFTKIITNRLTTKFDVYQPVEQAGFRKGFSTCDHFHTLKVLIEKVNEYNLPICLAFIDYEKAFDSIELWAIEEALVNSKIDSRYRILIPYSRSPYSCSHTVFVDTLSQD</sequence>
<accession>A0A9N9X7M7</accession>
<evidence type="ECO:0000313" key="2">
    <source>
        <dbReference type="EMBL" id="CAG9828027.1"/>
    </source>
</evidence>
<keyword evidence="3" id="KW-1185">Reference proteome</keyword>